<keyword evidence="1" id="KW-0732">Signal</keyword>
<dbReference type="PANTHER" id="PTHR46580">
    <property type="entry name" value="SENSOR KINASE-RELATED"/>
    <property type="match status" value="1"/>
</dbReference>
<evidence type="ECO:0000256" key="1">
    <source>
        <dbReference type="ARBA" id="ARBA00022729"/>
    </source>
</evidence>
<name>A0A162CLH6_9FLAO</name>
<accession>A0A162CLH6</accession>
<evidence type="ECO:0008006" key="4">
    <source>
        <dbReference type="Google" id="ProtNLM"/>
    </source>
</evidence>
<dbReference type="InterPro" id="IPR011050">
    <property type="entry name" value="Pectin_lyase_fold/virulence"/>
</dbReference>
<dbReference type="InterPro" id="IPR013517">
    <property type="entry name" value="FG-GAP"/>
</dbReference>
<dbReference type="SUPFAM" id="SSF51126">
    <property type="entry name" value="Pectin lyase-like"/>
    <property type="match status" value="1"/>
</dbReference>
<gene>
    <name evidence="2" type="ORF">AWE51_10795</name>
</gene>
<dbReference type="Gene3D" id="2.130.10.130">
    <property type="entry name" value="Integrin alpha, N-terminal"/>
    <property type="match status" value="1"/>
</dbReference>
<dbReference type="OrthoDB" id="1165066at2"/>
<dbReference type="Proteomes" id="UP000076715">
    <property type="component" value="Unassembled WGS sequence"/>
</dbReference>
<proteinExistence type="predicted"/>
<evidence type="ECO:0000313" key="2">
    <source>
        <dbReference type="EMBL" id="KZS39044.1"/>
    </source>
</evidence>
<dbReference type="InterPro" id="IPR028994">
    <property type="entry name" value="Integrin_alpha_N"/>
</dbReference>
<protein>
    <recommendedName>
        <fullName evidence="4">Right handed beta helix domain-containing protein</fullName>
    </recommendedName>
</protein>
<dbReference type="EMBL" id="LQRT01000035">
    <property type="protein sequence ID" value="KZS39044.1"/>
    <property type="molecule type" value="Genomic_DNA"/>
</dbReference>
<reference evidence="2 3" key="1">
    <citation type="submission" date="2016-01" db="EMBL/GenBank/DDBJ databases">
        <title>The draft genome sequence of Aquimarina sp. RZW4-3-2.</title>
        <authorList>
            <person name="Wang Y."/>
        </authorList>
    </citation>
    <scope>NUCLEOTIDE SEQUENCE [LARGE SCALE GENOMIC DNA]</scope>
    <source>
        <strain evidence="2 3">RZW4-3-2</strain>
    </source>
</reference>
<dbReference type="AlphaFoldDB" id="A0A162CLH6"/>
<keyword evidence="3" id="KW-1185">Reference proteome</keyword>
<dbReference type="SUPFAM" id="SSF69318">
    <property type="entry name" value="Integrin alpha N-terminal domain"/>
    <property type="match status" value="1"/>
</dbReference>
<evidence type="ECO:0000313" key="3">
    <source>
        <dbReference type="Proteomes" id="UP000076715"/>
    </source>
</evidence>
<dbReference type="RefSeq" id="WP_066316663.1">
    <property type="nucleotide sequence ID" value="NZ_LQRT01000035.1"/>
</dbReference>
<sequence>MKNNIYIFTLIFIILNSSCSKTALESELINEIENKKIQSKGLIRNNCLSNYGFDDVGNPIGGAISGDISYDNIIDKSEANYIVDNLDSLRAVLNNKTITEYVIYIEDNAEIVVNDTIALVIPKGVTLASGRGNNNGSCGALIKTPYHIGKEKPLFKFKGDGGRITGLRIEGPSGEVEVGQPFYKYRMGIRTNGFDYLKIDNNELYNWPYSAITIDSKSTEKIEILNNNFHSNRGKQLGYGAVVGGEGFALIKGNRFYQNRHDIGSSGVRGSGYEASYNYVESYDQSYGNFDVHGTTESHDAVAGHFTYIHHNIFKQKTDNIIIRGIPNLMCLIEDNKFAAVNMNQAISHKVLINETNDRMLYRGNLFAWNNIYDWDEVNGNYKELYITKEWNKKENSITILQPFYRKSSDKRRTIREPRPASPKPFDQDIMMDFELGNFDNDQQTEIFVSVNGNWFIADLPTPNNYSGYRDWEWKKINSSDKLVEQLGFGDFNGDGITDVLNANGKDWYVSYGGNSGWSLLNSNTTTKLNKLRFGDFNGDGKIDIFKANSEGWHVSYGGGSTWTRINSSGKSVEQLGFGDFDGNGTTDVFNANGKDWYVSYGGNSGWQHLKAYGETIDKLFFGTFNNSGIIGGKTNIFTNNHAYYQIAESPSYIWTPLIFE</sequence>
<organism evidence="2 3">
    <name type="scientific">Aquimarina aggregata</name>
    <dbReference type="NCBI Taxonomy" id="1642818"/>
    <lineage>
        <taxon>Bacteria</taxon>
        <taxon>Pseudomonadati</taxon>
        <taxon>Bacteroidota</taxon>
        <taxon>Flavobacteriia</taxon>
        <taxon>Flavobacteriales</taxon>
        <taxon>Flavobacteriaceae</taxon>
        <taxon>Aquimarina</taxon>
    </lineage>
</organism>
<dbReference type="Pfam" id="PF13517">
    <property type="entry name" value="FG-GAP_3"/>
    <property type="match status" value="1"/>
</dbReference>
<comment type="caution">
    <text evidence="2">The sequence shown here is derived from an EMBL/GenBank/DDBJ whole genome shotgun (WGS) entry which is preliminary data.</text>
</comment>